<dbReference type="AlphaFoldDB" id="A0A382ABW6"/>
<accession>A0A382ABW6</accession>
<protein>
    <submittedName>
        <fullName evidence="1">Uncharacterized protein</fullName>
    </submittedName>
</protein>
<dbReference type="EMBL" id="UINC01024761">
    <property type="protein sequence ID" value="SVA99050.1"/>
    <property type="molecule type" value="Genomic_DNA"/>
</dbReference>
<name>A0A382ABW6_9ZZZZ</name>
<evidence type="ECO:0000313" key="1">
    <source>
        <dbReference type="EMBL" id="SVA99050.1"/>
    </source>
</evidence>
<proteinExistence type="predicted"/>
<gene>
    <name evidence="1" type="ORF">METZ01_LOCUS151904</name>
</gene>
<sequence>MGVGGSSITYSLHNSIILNANYPTPKAVVHLWTGYDRTVYYHRKDLTFYGPWNVTPSNYIGRWTESKEHGETHALLASLTSKQLWKDTEYYEASYFQETAKVMRCDDLGSPLPKVSDKARDDIHPGRQTIRLVAERIAENLNV</sequence>
<reference evidence="1" key="1">
    <citation type="submission" date="2018-05" db="EMBL/GenBank/DDBJ databases">
        <authorList>
            <person name="Lanie J.A."/>
            <person name="Ng W.-L."/>
            <person name="Kazmierczak K.M."/>
            <person name="Andrzejewski T.M."/>
            <person name="Davidsen T.M."/>
            <person name="Wayne K.J."/>
            <person name="Tettelin H."/>
            <person name="Glass J.I."/>
            <person name="Rusch D."/>
            <person name="Podicherti R."/>
            <person name="Tsui H.-C.T."/>
            <person name="Winkler M.E."/>
        </authorList>
    </citation>
    <scope>NUCLEOTIDE SEQUENCE</scope>
</reference>
<organism evidence="1">
    <name type="scientific">marine metagenome</name>
    <dbReference type="NCBI Taxonomy" id="408172"/>
    <lineage>
        <taxon>unclassified sequences</taxon>
        <taxon>metagenomes</taxon>
        <taxon>ecological metagenomes</taxon>
    </lineage>
</organism>